<gene>
    <name evidence="2" type="ORF">LEL_05329</name>
</gene>
<organism evidence="2 3">
    <name type="scientific">Akanthomyces lecanii RCEF 1005</name>
    <dbReference type="NCBI Taxonomy" id="1081108"/>
    <lineage>
        <taxon>Eukaryota</taxon>
        <taxon>Fungi</taxon>
        <taxon>Dikarya</taxon>
        <taxon>Ascomycota</taxon>
        <taxon>Pezizomycotina</taxon>
        <taxon>Sordariomycetes</taxon>
        <taxon>Hypocreomycetidae</taxon>
        <taxon>Hypocreales</taxon>
        <taxon>Cordycipitaceae</taxon>
        <taxon>Akanthomyces</taxon>
        <taxon>Cordyceps confragosa</taxon>
    </lineage>
</organism>
<proteinExistence type="predicted"/>
<name>A0A168HZ77_CORDF</name>
<feature type="compositionally biased region" description="Basic and acidic residues" evidence="1">
    <location>
        <begin position="1"/>
        <end position="10"/>
    </location>
</feature>
<feature type="region of interest" description="Disordered" evidence="1">
    <location>
        <begin position="1"/>
        <end position="21"/>
    </location>
</feature>
<reference evidence="2 3" key="1">
    <citation type="journal article" date="2016" name="Genome Biol. Evol.">
        <title>Divergent and convergent evolution of fungal pathogenicity.</title>
        <authorList>
            <person name="Shang Y."/>
            <person name="Xiao G."/>
            <person name="Zheng P."/>
            <person name="Cen K."/>
            <person name="Zhan S."/>
            <person name="Wang C."/>
        </authorList>
    </citation>
    <scope>NUCLEOTIDE SEQUENCE [LARGE SCALE GENOMIC DNA]</scope>
    <source>
        <strain evidence="2 3">RCEF 1005</strain>
    </source>
</reference>
<sequence>MLSHNEESKDSAGNGQEAGTKYECMDDQDDQIEELIVLPHPDERYESILYQNEEIDEAMAIPHPDAEKALRLIAEELLIAEEWNMRNEQIRLLGLMSHFLLCLGNDTEVEEVEQRRLLLTTQRSHAEEAVANGTSWWRRPEDNALSWREDILATLHSMTVMRSGVEQKENAKRRL</sequence>
<accession>A0A168HZ77</accession>
<protein>
    <submittedName>
        <fullName evidence="2">Uncharacterized protein</fullName>
    </submittedName>
</protein>
<dbReference type="EMBL" id="AZHF01000003">
    <property type="protein sequence ID" value="OAA78506.1"/>
    <property type="molecule type" value="Genomic_DNA"/>
</dbReference>
<evidence type="ECO:0000313" key="2">
    <source>
        <dbReference type="EMBL" id="OAA78506.1"/>
    </source>
</evidence>
<evidence type="ECO:0000313" key="3">
    <source>
        <dbReference type="Proteomes" id="UP000076881"/>
    </source>
</evidence>
<comment type="caution">
    <text evidence="2">The sequence shown here is derived from an EMBL/GenBank/DDBJ whole genome shotgun (WGS) entry which is preliminary data.</text>
</comment>
<dbReference type="AlphaFoldDB" id="A0A168HZ77"/>
<keyword evidence="3" id="KW-1185">Reference proteome</keyword>
<dbReference type="Proteomes" id="UP000076881">
    <property type="component" value="Unassembled WGS sequence"/>
</dbReference>
<evidence type="ECO:0000256" key="1">
    <source>
        <dbReference type="SAM" id="MobiDB-lite"/>
    </source>
</evidence>